<gene>
    <name evidence="4" type="ORF">ENG63_02290</name>
</gene>
<name>A0A7C0U1T3_DESA2</name>
<dbReference type="GO" id="GO:0016757">
    <property type="term" value="F:glycosyltransferase activity"/>
    <property type="evidence" value="ECO:0007669"/>
    <property type="project" value="UniProtKB-KW"/>
</dbReference>
<keyword evidence="2" id="KW-0328">Glycosyltransferase</keyword>
<evidence type="ECO:0000256" key="3">
    <source>
        <dbReference type="ARBA" id="ARBA00022679"/>
    </source>
</evidence>
<dbReference type="InterPro" id="IPR029044">
    <property type="entry name" value="Nucleotide-diphossugar_trans"/>
</dbReference>
<dbReference type="AlphaFoldDB" id="A0A7C0U1T3"/>
<accession>A0A7C0U1T3</accession>
<evidence type="ECO:0000256" key="1">
    <source>
        <dbReference type="ARBA" id="ARBA00006739"/>
    </source>
</evidence>
<evidence type="ECO:0000256" key="2">
    <source>
        <dbReference type="ARBA" id="ARBA00022676"/>
    </source>
</evidence>
<dbReference type="PANTHER" id="PTHR48090">
    <property type="entry name" value="UNDECAPRENYL-PHOSPHATE 4-DEOXY-4-FORMAMIDO-L-ARABINOSE TRANSFERASE-RELATED"/>
    <property type="match status" value="1"/>
</dbReference>
<dbReference type="SUPFAM" id="SSF53448">
    <property type="entry name" value="Nucleotide-diphospho-sugar transferases"/>
    <property type="match status" value="1"/>
</dbReference>
<comment type="caution">
    <text evidence="4">The sequence shown here is derived from an EMBL/GenBank/DDBJ whole genome shotgun (WGS) entry which is preliminary data.</text>
</comment>
<dbReference type="Proteomes" id="UP000886289">
    <property type="component" value="Unassembled WGS sequence"/>
</dbReference>
<sequence length="407" mass="47096">MEEIIGTEINPYKIKKADIIISIPSLNEAETIAIPVKQAAEGLKQYFSSYSSVIINCDANSTDGTKEVFLNTPTGDIPKIYLSTPLNVTGKGNALRMLFYKACEMEAKAIVTLDANLTSITPRWIRNLCQPLFENFGFVSPLYVRHKYDNMIANIIAYPLSRALYGRRIRQPVGGDFGFSGRLAKVYAQTDYWNEMVGQFGIDIWMVTIAVNTGTTICQSFMGRPKIHHVQTPPRDPALIFPQIMITIFDLMEIFAENWKKVKWSKPTAIFGFGLGEIELPPPVNVDQEILYQRFLKGFEEYNKIWEKFLNQSHLNKLWEIKTLNFEFFDFPTELWAKILYDFAVGYKKTRDRKILIESLIPLYFGKMLSYVKKTQHMSIQEAEEFTEYECEIFEKTKQYLLEKWDT</sequence>
<reference evidence="4" key="1">
    <citation type="journal article" date="2020" name="mSystems">
        <title>Genome- and Community-Level Interaction Insights into Carbon Utilization and Element Cycling Functions of Hydrothermarchaeota in Hydrothermal Sediment.</title>
        <authorList>
            <person name="Zhou Z."/>
            <person name="Liu Y."/>
            <person name="Xu W."/>
            <person name="Pan J."/>
            <person name="Luo Z.H."/>
            <person name="Li M."/>
        </authorList>
    </citation>
    <scope>NUCLEOTIDE SEQUENCE [LARGE SCALE GENOMIC DNA]</scope>
    <source>
        <strain evidence="4">HyVt-233</strain>
    </source>
</reference>
<evidence type="ECO:0000313" key="4">
    <source>
        <dbReference type="EMBL" id="HDD43679.1"/>
    </source>
</evidence>
<dbReference type="PANTHER" id="PTHR48090:SF10">
    <property type="entry name" value="GLUCOSYL-3-PHOSPHOGLYCERATE SYNTHASE"/>
    <property type="match status" value="1"/>
</dbReference>
<proteinExistence type="inferred from homology"/>
<dbReference type="Gene3D" id="3.90.550.10">
    <property type="entry name" value="Spore Coat Polysaccharide Biosynthesis Protein SpsA, Chain A"/>
    <property type="match status" value="1"/>
</dbReference>
<organism evidence="4">
    <name type="scientific">Desulfofervidus auxilii</name>
    <dbReference type="NCBI Taxonomy" id="1621989"/>
    <lineage>
        <taxon>Bacteria</taxon>
        <taxon>Pseudomonadati</taxon>
        <taxon>Thermodesulfobacteriota</taxon>
        <taxon>Candidatus Desulfofervidia</taxon>
        <taxon>Candidatus Desulfofervidales</taxon>
        <taxon>Candidatus Desulfofervidaceae</taxon>
        <taxon>Candidatus Desulfofervidus</taxon>
    </lineage>
</organism>
<comment type="similarity">
    <text evidence="1">Belongs to the glycosyltransferase 2 family.</text>
</comment>
<protein>
    <submittedName>
        <fullName evidence="4">Glycosyl transferase</fullName>
    </submittedName>
</protein>
<keyword evidence="3 4" id="KW-0808">Transferase</keyword>
<dbReference type="EMBL" id="DRBS01000086">
    <property type="protein sequence ID" value="HDD43679.1"/>
    <property type="molecule type" value="Genomic_DNA"/>
</dbReference>
<dbReference type="InterPro" id="IPR050256">
    <property type="entry name" value="Glycosyltransferase_2"/>
</dbReference>